<reference evidence="1" key="2">
    <citation type="submission" date="2020-06" db="EMBL/GenBank/DDBJ databases">
        <title>Helianthus annuus Genome sequencing and assembly Release 2.</title>
        <authorList>
            <person name="Gouzy J."/>
            <person name="Langlade N."/>
            <person name="Munos S."/>
        </authorList>
    </citation>
    <scope>NUCLEOTIDE SEQUENCE</scope>
    <source>
        <tissue evidence="1">Leaves</tissue>
    </source>
</reference>
<dbReference type="Proteomes" id="UP000215914">
    <property type="component" value="Unassembled WGS sequence"/>
</dbReference>
<gene>
    <name evidence="1" type="ORF">HanXRQr2_Chr07g0282181</name>
</gene>
<proteinExistence type="predicted"/>
<evidence type="ECO:0000313" key="2">
    <source>
        <dbReference type="Proteomes" id="UP000215914"/>
    </source>
</evidence>
<sequence length="88" mass="10346">MTNLLTSLQINGHRTTTIIRRFQKKNQEPGQTIYFSFYLRSRSLWNVTRDLGLFVFKNLLDLVGFCIKSSCCDLNRRGCRDCLFMSFP</sequence>
<dbReference type="AlphaFoldDB" id="A0A9K3IIX2"/>
<dbReference type="Gramene" id="mRNA:HanXRQr2_Chr07g0282181">
    <property type="protein sequence ID" value="CDS:HanXRQr2_Chr07g0282181.1"/>
    <property type="gene ID" value="HanXRQr2_Chr07g0282181"/>
</dbReference>
<dbReference type="EMBL" id="MNCJ02000322">
    <property type="protein sequence ID" value="KAF5797567.1"/>
    <property type="molecule type" value="Genomic_DNA"/>
</dbReference>
<comment type="caution">
    <text evidence="1">The sequence shown here is derived from an EMBL/GenBank/DDBJ whole genome shotgun (WGS) entry which is preliminary data.</text>
</comment>
<organism evidence="1 2">
    <name type="scientific">Helianthus annuus</name>
    <name type="common">Common sunflower</name>
    <dbReference type="NCBI Taxonomy" id="4232"/>
    <lineage>
        <taxon>Eukaryota</taxon>
        <taxon>Viridiplantae</taxon>
        <taxon>Streptophyta</taxon>
        <taxon>Embryophyta</taxon>
        <taxon>Tracheophyta</taxon>
        <taxon>Spermatophyta</taxon>
        <taxon>Magnoliopsida</taxon>
        <taxon>eudicotyledons</taxon>
        <taxon>Gunneridae</taxon>
        <taxon>Pentapetalae</taxon>
        <taxon>asterids</taxon>
        <taxon>campanulids</taxon>
        <taxon>Asterales</taxon>
        <taxon>Asteraceae</taxon>
        <taxon>Asteroideae</taxon>
        <taxon>Heliantheae alliance</taxon>
        <taxon>Heliantheae</taxon>
        <taxon>Helianthus</taxon>
    </lineage>
</organism>
<evidence type="ECO:0000313" key="1">
    <source>
        <dbReference type="EMBL" id="KAF5797567.1"/>
    </source>
</evidence>
<name>A0A9K3IIX2_HELAN</name>
<reference evidence="1" key="1">
    <citation type="journal article" date="2017" name="Nature">
        <title>The sunflower genome provides insights into oil metabolism, flowering and Asterid evolution.</title>
        <authorList>
            <person name="Badouin H."/>
            <person name="Gouzy J."/>
            <person name="Grassa C.J."/>
            <person name="Murat F."/>
            <person name="Staton S.E."/>
            <person name="Cottret L."/>
            <person name="Lelandais-Briere C."/>
            <person name="Owens G.L."/>
            <person name="Carrere S."/>
            <person name="Mayjonade B."/>
            <person name="Legrand L."/>
            <person name="Gill N."/>
            <person name="Kane N.C."/>
            <person name="Bowers J.E."/>
            <person name="Hubner S."/>
            <person name="Bellec A."/>
            <person name="Berard A."/>
            <person name="Berges H."/>
            <person name="Blanchet N."/>
            <person name="Boniface M.C."/>
            <person name="Brunel D."/>
            <person name="Catrice O."/>
            <person name="Chaidir N."/>
            <person name="Claudel C."/>
            <person name="Donnadieu C."/>
            <person name="Faraut T."/>
            <person name="Fievet G."/>
            <person name="Helmstetter N."/>
            <person name="King M."/>
            <person name="Knapp S.J."/>
            <person name="Lai Z."/>
            <person name="Le Paslier M.C."/>
            <person name="Lippi Y."/>
            <person name="Lorenzon L."/>
            <person name="Mandel J.R."/>
            <person name="Marage G."/>
            <person name="Marchand G."/>
            <person name="Marquand E."/>
            <person name="Bret-Mestries E."/>
            <person name="Morien E."/>
            <person name="Nambeesan S."/>
            <person name="Nguyen T."/>
            <person name="Pegot-Espagnet P."/>
            <person name="Pouilly N."/>
            <person name="Raftis F."/>
            <person name="Sallet E."/>
            <person name="Schiex T."/>
            <person name="Thomas J."/>
            <person name="Vandecasteele C."/>
            <person name="Vares D."/>
            <person name="Vear F."/>
            <person name="Vautrin S."/>
            <person name="Crespi M."/>
            <person name="Mangin B."/>
            <person name="Burke J.M."/>
            <person name="Salse J."/>
            <person name="Munos S."/>
            <person name="Vincourt P."/>
            <person name="Rieseberg L.H."/>
            <person name="Langlade N.B."/>
        </authorList>
    </citation>
    <scope>NUCLEOTIDE SEQUENCE</scope>
    <source>
        <tissue evidence="1">Leaves</tissue>
    </source>
</reference>
<protein>
    <submittedName>
        <fullName evidence="1">Uncharacterized protein</fullName>
    </submittedName>
</protein>
<keyword evidence="2" id="KW-1185">Reference proteome</keyword>
<accession>A0A9K3IIX2</accession>